<dbReference type="CDD" id="cd08896">
    <property type="entry name" value="SRPBCC_CalC_Aha1-like_3"/>
    <property type="match status" value="1"/>
</dbReference>
<dbReference type="RefSeq" id="WP_160764336.1">
    <property type="nucleotide sequence ID" value="NZ_WUPT01000002.1"/>
</dbReference>
<protein>
    <submittedName>
        <fullName evidence="3">Polyketide cyclase</fullName>
    </submittedName>
</protein>
<name>A0A7C9MDP4_9RHOB</name>
<evidence type="ECO:0000313" key="4">
    <source>
        <dbReference type="Proteomes" id="UP000480350"/>
    </source>
</evidence>
<keyword evidence="4" id="KW-1185">Reference proteome</keyword>
<evidence type="ECO:0000256" key="1">
    <source>
        <dbReference type="ARBA" id="ARBA00006817"/>
    </source>
</evidence>
<gene>
    <name evidence="3" type="ORF">GQ651_11190</name>
</gene>
<reference evidence="3 4" key="1">
    <citation type="submission" date="2019-12" db="EMBL/GenBank/DDBJ databases">
        <authorList>
            <person name="Lee S.D."/>
        </authorList>
    </citation>
    <scope>NUCLEOTIDE SEQUENCE [LARGE SCALE GENOMIC DNA]</scope>
    <source>
        <strain evidence="3 4">GH1-50</strain>
    </source>
</reference>
<dbReference type="InterPro" id="IPR023393">
    <property type="entry name" value="START-like_dom_sf"/>
</dbReference>
<dbReference type="Pfam" id="PF08327">
    <property type="entry name" value="AHSA1"/>
    <property type="match status" value="1"/>
</dbReference>
<dbReference type="Proteomes" id="UP000480350">
    <property type="component" value="Unassembled WGS sequence"/>
</dbReference>
<dbReference type="Gene3D" id="3.30.530.20">
    <property type="match status" value="1"/>
</dbReference>
<accession>A0A7C9MDP4</accession>
<evidence type="ECO:0000259" key="2">
    <source>
        <dbReference type="Pfam" id="PF08327"/>
    </source>
</evidence>
<feature type="domain" description="Activator of Hsp90 ATPase homologue 1/2-like C-terminal" evidence="2">
    <location>
        <begin position="17"/>
        <end position="151"/>
    </location>
</feature>
<dbReference type="AlphaFoldDB" id="A0A7C9MDP4"/>
<sequence>MTTFDPERDLRLERFMKASPEMVWRCWTDPELFAQWFAPKPVKVSDVHYEFHPGGAANLTMTLPDGTVMPLQGCVVEVEPARRLVTTDAMTAGFRPAGQPFLTAITELIPQDGGTLYRATALHNSAEASAKHEQMGFYDGWGTTFRQLDELSDSLT</sequence>
<dbReference type="InterPro" id="IPR013538">
    <property type="entry name" value="ASHA1/2-like_C"/>
</dbReference>
<comment type="caution">
    <text evidence="3">The sequence shown here is derived from an EMBL/GenBank/DDBJ whole genome shotgun (WGS) entry which is preliminary data.</text>
</comment>
<dbReference type="SUPFAM" id="SSF55961">
    <property type="entry name" value="Bet v1-like"/>
    <property type="match status" value="1"/>
</dbReference>
<comment type="similarity">
    <text evidence="1">Belongs to the AHA1 family.</text>
</comment>
<dbReference type="EMBL" id="WUPT01000002">
    <property type="protein sequence ID" value="MXQ08411.1"/>
    <property type="molecule type" value="Genomic_DNA"/>
</dbReference>
<reference evidence="3 4" key="2">
    <citation type="submission" date="2020-03" db="EMBL/GenBank/DDBJ databases">
        <title>Kangsaoukella pontilimi gen. nov., sp. nov., a new member of the family Rhodobacteraceae isolated from a tidal mudflat.</title>
        <authorList>
            <person name="Kim I.S."/>
        </authorList>
    </citation>
    <scope>NUCLEOTIDE SEQUENCE [LARGE SCALE GENOMIC DNA]</scope>
    <source>
        <strain evidence="3 4">GH1-50</strain>
    </source>
</reference>
<organism evidence="3 4">
    <name type="scientific">Kangsaoukella pontilimi</name>
    <dbReference type="NCBI Taxonomy" id="2691042"/>
    <lineage>
        <taxon>Bacteria</taxon>
        <taxon>Pseudomonadati</taxon>
        <taxon>Pseudomonadota</taxon>
        <taxon>Alphaproteobacteria</taxon>
        <taxon>Rhodobacterales</taxon>
        <taxon>Paracoccaceae</taxon>
        <taxon>Kangsaoukella</taxon>
    </lineage>
</organism>
<evidence type="ECO:0000313" key="3">
    <source>
        <dbReference type="EMBL" id="MXQ08411.1"/>
    </source>
</evidence>
<proteinExistence type="inferred from homology"/>